<comment type="catalytic activity">
    <reaction evidence="1">
        <text>Exolytic cleavage of the (1-&gt;4)-beta-glycosidic linkage between N-acetylmuramic acid (MurNAc) and N-acetylglucosamine (GlcNAc) residues in peptidoglycan, from either the reducing or the non-reducing ends of the peptidoglycan chains, with concomitant formation of a 1,6-anhydrobond in the MurNAc residue.</text>
        <dbReference type="EC" id="4.2.2.n1"/>
    </reaction>
</comment>
<comment type="caution">
    <text evidence="10">The sequence shown here is derived from an EMBL/GenBank/DDBJ whole genome shotgun (WGS) entry which is preliminary data.</text>
</comment>
<proteinExistence type="inferred from homology"/>
<evidence type="ECO:0000256" key="5">
    <source>
        <dbReference type="ARBA" id="ARBA00023239"/>
    </source>
</evidence>
<dbReference type="GO" id="GO:0042597">
    <property type="term" value="C:periplasmic space"/>
    <property type="evidence" value="ECO:0007669"/>
    <property type="project" value="InterPro"/>
</dbReference>
<keyword evidence="4 7" id="KW-0732">Signal</keyword>
<dbReference type="EMBL" id="AMRI01000008">
    <property type="protein sequence ID" value="EKE75483.1"/>
    <property type="molecule type" value="Genomic_DNA"/>
</dbReference>
<dbReference type="eggNOG" id="COG0741">
    <property type="taxonomic scope" value="Bacteria"/>
</dbReference>
<evidence type="ECO:0000256" key="6">
    <source>
        <dbReference type="ARBA" id="ARBA00023316"/>
    </source>
</evidence>
<accession>K2JJH7</accession>
<keyword evidence="11" id="KW-1185">Reference proteome</keyword>
<evidence type="ECO:0000259" key="9">
    <source>
        <dbReference type="Pfam" id="PF14718"/>
    </source>
</evidence>
<evidence type="ECO:0000313" key="11">
    <source>
        <dbReference type="Proteomes" id="UP000006755"/>
    </source>
</evidence>
<gene>
    <name evidence="10" type="ORF">B3C1_07394</name>
</gene>
<name>K2JJH7_9GAMM</name>
<dbReference type="SUPFAM" id="SSF48435">
    <property type="entry name" value="Bacterial muramidases"/>
    <property type="match status" value="1"/>
</dbReference>
<keyword evidence="5" id="KW-0456">Lyase</keyword>
<evidence type="ECO:0000256" key="4">
    <source>
        <dbReference type="ARBA" id="ARBA00022729"/>
    </source>
</evidence>
<evidence type="ECO:0000256" key="7">
    <source>
        <dbReference type="SAM" id="SignalP"/>
    </source>
</evidence>
<dbReference type="SUPFAM" id="SSF53955">
    <property type="entry name" value="Lysozyme-like"/>
    <property type="match status" value="1"/>
</dbReference>
<dbReference type="InterPro" id="IPR023346">
    <property type="entry name" value="Lysozyme-like_dom_sf"/>
</dbReference>
<dbReference type="PANTHER" id="PTHR37423:SF5">
    <property type="entry name" value="SOLUBLE LYTIC MUREIN TRANSGLYCOSYLASE"/>
    <property type="match status" value="1"/>
</dbReference>
<dbReference type="Gene3D" id="1.10.1240.20">
    <property type="entry name" value="Lytic transglycosylase, superhelical linker domain"/>
    <property type="match status" value="1"/>
</dbReference>
<dbReference type="InterPro" id="IPR000189">
    <property type="entry name" value="Transglyc_AS"/>
</dbReference>
<dbReference type="Gene3D" id="1.10.530.10">
    <property type="match status" value="1"/>
</dbReference>
<dbReference type="GO" id="GO:0004553">
    <property type="term" value="F:hydrolase activity, hydrolyzing O-glycosyl compounds"/>
    <property type="evidence" value="ECO:0007669"/>
    <property type="project" value="InterPro"/>
</dbReference>
<dbReference type="Proteomes" id="UP000006755">
    <property type="component" value="Unassembled WGS sequence"/>
</dbReference>
<feature type="domain" description="Transglycosylase SLT" evidence="8">
    <location>
        <begin position="468"/>
        <end position="570"/>
    </location>
</feature>
<dbReference type="InterPro" id="IPR008258">
    <property type="entry name" value="Transglycosylase_SLT_dom_1"/>
</dbReference>
<dbReference type="GO" id="GO:0071555">
    <property type="term" value="P:cell wall organization"/>
    <property type="evidence" value="ECO:0007669"/>
    <property type="project" value="UniProtKB-KW"/>
</dbReference>
<dbReference type="AlphaFoldDB" id="K2JJH7"/>
<dbReference type="InterPro" id="IPR008939">
    <property type="entry name" value="Lytic_TGlycosylase_superhlx_U"/>
</dbReference>
<organism evidence="10 11">
    <name type="scientific">Gallaecimonas xiamenensis 3-C-1</name>
    <dbReference type="NCBI Taxonomy" id="745411"/>
    <lineage>
        <taxon>Bacteria</taxon>
        <taxon>Pseudomonadati</taxon>
        <taxon>Pseudomonadota</taxon>
        <taxon>Gammaproteobacteria</taxon>
        <taxon>Enterobacterales</taxon>
        <taxon>Gallaecimonadaceae</taxon>
        <taxon>Gallaecimonas</taxon>
    </lineage>
</organism>
<feature type="signal peptide" evidence="7">
    <location>
        <begin position="1"/>
        <end position="19"/>
    </location>
</feature>
<evidence type="ECO:0000256" key="3">
    <source>
        <dbReference type="ARBA" id="ARBA00012587"/>
    </source>
</evidence>
<evidence type="ECO:0000256" key="2">
    <source>
        <dbReference type="ARBA" id="ARBA00007734"/>
    </source>
</evidence>
<dbReference type="InterPro" id="IPR037061">
    <property type="entry name" value="Lytic_TGlycoase_superhlx_L_sf"/>
</dbReference>
<dbReference type="Pfam" id="PF01464">
    <property type="entry name" value="SLT"/>
    <property type="match status" value="1"/>
</dbReference>
<sequence>MPRWSIALLFSLLSAGSLADDAYLAARKAQQRGDDKTYLKLRQELNQHPLASYLDYYYLKDHMAKVTAEQVQAFEHDYPDSPLGRFLVMRFIDEAAARKDWGELLSVAAREPAGDERQCLYYRAKLETGAKEQAWQGAEQLYLVGRSQPKACDPLFSAWQKAGHLKSDLVLSRMELAFARGQGSLLGYLARSLRGHQGDVAKSILALFNQPQKVASRVPVPGDAERSRRLTVLAVERLARRNPEQAWRTWMQARDHMEFTAPQRHEVARFLAARLYDTDDKKAMEWRDEAVRYYRDDQMTERRIRHALAQGDPQGARDWIGLLSEAEVANDRWQYWLAKTEPDPALKENLLKEAAKQRSYYGFLAAEALGQPFELNEIPPPPMTAGLADMGALKRIPLLLAMDEALLARMEWYHLMTPLSDSQRQALAGWAHEQGFENLAILAAIRGDGWDLVSLRFPLAFEDQFERYSTLRKMPKSFLLALSRQESALDPKAQSPVGARGLMQLMPATARHTAKSLGDAGAGDLFDPNVNIRLGTEYLRQMLEKFDNNRILAAAAYNAGPHRVARWVGKELPFDAFVESIPFKETRNYVQNVLAFNVIYQHQLGQDSPAMLTEDERQYLY</sequence>
<dbReference type="PATRIC" id="fig|745411.4.peg.1459"/>
<protein>
    <recommendedName>
        <fullName evidence="3">peptidoglycan lytic exotransglycosylase</fullName>
        <ecNumber evidence="3">4.2.2.n1</ecNumber>
    </recommendedName>
</protein>
<dbReference type="Gene3D" id="1.25.20.10">
    <property type="entry name" value="Bacterial muramidases"/>
    <property type="match status" value="1"/>
</dbReference>
<dbReference type="RefSeq" id="WP_008483928.1">
    <property type="nucleotide sequence ID" value="NZ_AMRI01000008.1"/>
</dbReference>
<dbReference type="STRING" id="745411.B3C1_07394"/>
<dbReference type="PROSITE" id="PS00922">
    <property type="entry name" value="TRANSGLYCOSYLASE"/>
    <property type="match status" value="1"/>
</dbReference>
<dbReference type="GO" id="GO:0008933">
    <property type="term" value="F:peptidoglycan lytic transglycosylase activity"/>
    <property type="evidence" value="ECO:0007669"/>
    <property type="project" value="InterPro"/>
</dbReference>
<dbReference type="GO" id="GO:0016020">
    <property type="term" value="C:membrane"/>
    <property type="evidence" value="ECO:0007669"/>
    <property type="project" value="InterPro"/>
</dbReference>
<evidence type="ECO:0000256" key="1">
    <source>
        <dbReference type="ARBA" id="ARBA00001420"/>
    </source>
</evidence>
<comment type="similarity">
    <text evidence="2">Belongs to the transglycosylase Slt family.</text>
</comment>
<feature type="chain" id="PRO_5003861511" description="peptidoglycan lytic exotransglycosylase" evidence="7">
    <location>
        <begin position="20"/>
        <end position="621"/>
    </location>
</feature>
<feature type="domain" description="Lytic transglycosylase superhelical linker" evidence="9">
    <location>
        <begin position="392"/>
        <end position="451"/>
    </location>
</feature>
<dbReference type="Pfam" id="PF14718">
    <property type="entry name" value="SLT_L"/>
    <property type="match status" value="1"/>
</dbReference>
<dbReference type="OrthoDB" id="92254at2"/>
<evidence type="ECO:0000259" key="8">
    <source>
        <dbReference type="Pfam" id="PF01464"/>
    </source>
</evidence>
<dbReference type="CDD" id="cd13401">
    <property type="entry name" value="Slt70-like"/>
    <property type="match status" value="1"/>
</dbReference>
<keyword evidence="6" id="KW-0961">Cell wall biogenesis/degradation</keyword>
<reference evidence="10 11" key="1">
    <citation type="journal article" date="2012" name="J. Bacteriol.">
        <title>Genome Sequence of Gallaecimonas xiamenensis Type Strain 3-C-1.</title>
        <authorList>
            <person name="Lai Q."/>
            <person name="Wang L."/>
            <person name="Wang W."/>
            <person name="Shao Z."/>
        </authorList>
    </citation>
    <scope>NUCLEOTIDE SEQUENCE [LARGE SCALE GENOMIC DNA]</scope>
    <source>
        <strain evidence="10 11">3-C-1</strain>
    </source>
</reference>
<dbReference type="GO" id="GO:0000270">
    <property type="term" value="P:peptidoglycan metabolic process"/>
    <property type="evidence" value="ECO:0007669"/>
    <property type="project" value="InterPro"/>
</dbReference>
<evidence type="ECO:0000313" key="10">
    <source>
        <dbReference type="EMBL" id="EKE75483.1"/>
    </source>
</evidence>
<dbReference type="InterPro" id="IPR012289">
    <property type="entry name" value="Lytic_TGlycosylase_superhlx_L"/>
</dbReference>
<dbReference type="EC" id="4.2.2.n1" evidence="3"/>
<dbReference type="PANTHER" id="PTHR37423">
    <property type="entry name" value="SOLUBLE LYTIC MUREIN TRANSGLYCOSYLASE-RELATED"/>
    <property type="match status" value="1"/>
</dbReference>